<dbReference type="PROSITE" id="PS50002">
    <property type="entry name" value="SH3"/>
    <property type="match status" value="1"/>
</dbReference>
<sequence length="1762" mass="186252">MSNDDLFMQRLQHVGGQQEPSPNPEMEAYGANQGAPPDPSPPPQFSINDSFSAQYHKAQERSSDGQTLVTTIHTSCAHIVTSETGTEIQTNVTLPDGQMISLNAGQIPTIVYAAFDFVRMVDGQVTVRESEELMLLDESNQFWWLVLKDTGDIGYIPADNIETRELKQARINRDLNVEAVKQIDRDRPLPVTLRPSAKKARGITGIQFSENIITSVNETYHLEDYIDYDEEGNEIPHEDDRLQGPHDPDNDVDELTDEDEGFSADHRISAARRGPTPNPSPYAPGGDGETTLAADRDGDESPLNELNAEANLALSNANLGYGSTGYAGIDRGDAVTYHPHSEHNRQDTDGLDFNRIYELEPAEDGSVAAPGRPSHPPGQSPNAFASSNVADPDAEPPFEFPVAYHVEADPSDPTDYVVASEQIVSMNLDERFGDILMRVLGLLGVPVTDAAAYQRYRLLAYIEGFQFGISLENEEHLYTLLEYATECTEGAPPEECLRFILKEDPSAVTTVAAADPETGVERDGRSRSTVSSPLLDGADVMANAPPVSNPESPTLHSADRPYFGESTSFLAEPRAGSPDRRTPQSPDASPFITEDSVMETMNRITEHLPFDSHAPAPERRLGHERSPGESRRSVFDEAFGLDDLAEEDECGRNEALPSDDVGSPVSKPLPTRPDSVLSNRSRSASNDSMAQGNTNAGGYVSSPPHGAPSRVAMTAMKSPPRPPRPPPPPPLDLDRSVSSSESSSGDEVFVSPPTSHRGKPLPQPATEAPVRSRSPTAEDADHSPDSSVYDSADSSPVEYGTPITGYATPEIAVRSETLGLTTTASTGVAGPRKMPRPASSQGPPPPRAPLRPAGESTSTAQPVPPSRPPPPPPTGLLSLENYSVAVTEPDTPASPEKPIPRPPRRHRGSSATTMESDASSTATDPDRVLKSIFSSILPPSSPPPPSQPPSAAASAAPLPTDSSLTPPATRPRASSGASESKRARPQLSLHFPPPPDHSPPAHALTNDPEGSRLTSPRGPTAAVPTMIRTEPMVVGVTRSGSTASRSSVILLSPSLSVDQYGDDSIVYNPLLHDGLARASVDLAPYQPKADEEIKRRISYRDDIAQEVQHLSEGMPQADAHADSSSGSPATSTSDQGHQQLPSFSGAAFENSSMHVGDGTRLSQMGASFLNASEFYNESGKRTSQAGTSFLNASEFYSEPGKRMSQVGTSFLNASEFYNEPGNAASPSPSFMLDGSILGTPLLPSPSAVAPPASSGSAPISATAAAAATTAARKKANRISWNAVMAVNEQASRRFSTQQGHESNPTSPIANQKPPLSRAQSQSASHRYSRSENDSAAMVAAAAAAADAATGTVALHRVNSGRRNLPIARSATVERVRDSMASADPLPTSSCDTLISPSVGGLSAAAALGGLSTPMTDPGAYGGHGVVTAQLQARDPVATATSTPRQTTDTPREAEFPSPRSLPGRPSSQDTTGNESDTSFGTAVTASPEARRILDHSVATTAGGTGAGGRMMVRAHPATPLPSLDLTSWLTLIRGMHPLPDDHLLSAGRGPFYAPPLVASTIPGEQAPQRMRRPSTVVLGGGETSRELSSNAAATAARPADLTVALQGPINEDMMLDYLARFPNPKDPHQTSPTDGVETGDAAQRGAGPHTYHDPYDQILSKLASSSATSLPVISTSETTRPGDDDGTVAGGTVATTTTATSTTTTTTALHTSDPFGLAAENTGKQASAALESFFSLSKSVSERIEKIERELDDLVVHVVRAF</sequence>
<feature type="compositionally biased region" description="Low complexity" evidence="3">
    <location>
        <begin position="736"/>
        <end position="751"/>
    </location>
</feature>
<feature type="compositionally biased region" description="Polar residues" evidence="3">
    <location>
        <begin position="676"/>
        <end position="696"/>
    </location>
</feature>
<feature type="region of interest" description="Disordered" evidence="3">
    <location>
        <begin position="607"/>
        <end position="634"/>
    </location>
</feature>
<feature type="compositionally biased region" description="Polar residues" evidence="3">
    <location>
        <begin position="785"/>
        <end position="794"/>
    </location>
</feature>
<evidence type="ECO:0000313" key="6">
    <source>
        <dbReference type="Proteomes" id="UP001150569"/>
    </source>
</evidence>
<keyword evidence="1 2" id="KW-0728">SH3 domain</keyword>
<feature type="compositionally biased region" description="Polar residues" evidence="3">
    <location>
        <begin position="1291"/>
        <end position="1309"/>
    </location>
</feature>
<proteinExistence type="predicted"/>
<feature type="compositionally biased region" description="Low complexity" evidence="3">
    <location>
        <begin position="1122"/>
        <end position="1134"/>
    </location>
</feature>
<feature type="region of interest" description="Disordered" evidence="3">
    <location>
        <begin position="364"/>
        <end position="391"/>
    </location>
</feature>
<dbReference type="GO" id="GO:0008104">
    <property type="term" value="P:intracellular protein localization"/>
    <property type="evidence" value="ECO:0007669"/>
    <property type="project" value="TreeGrafter"/>
</dbReference>
<feature type="compositionally biased region" description="Polar residues" evidence="3">
    <location>
        <begin position="380"/>
        <end position="389"/>
    </location>
</feature>
<organism evidence="5 6">
    <name type="scientific">Tieghemiomyces parasiticus</name>
    <dbReference type="NCBI Taxonomy" id="78921"/>
    <lineage>
        <taxon>Eukaryota</taxon>
        <taxon>Fungi</taxon>
        <taxon>Fungi incertae sedis</taxon>
        <taxon>Zoopagomycota</taxon>
        <taxon>Kickxellomycotina</taxon>
        <taxon>Dimargaritomycetes</taxon>
        <taxon>Dimargaritales</taxon>
        <taxon>Dimargaritaceae</taxon>
        <taxon>Tieghemiomyces</taxon>
    </lineage>
</organism>
<dbReference type="InterPro" id="IPR053039">
    <property type="entry name" value="Polarity_Bud-Selection_Reg"/>
</dbReference>
<feature type="compositionally biased region" description="Acidic residues" evidence="3">
    <location>
        <begin position="250"/>
        <end position="262"/>
    </location>
</feature>
<evidence type="ECO:0000256" key="2">
    <source>
        <dbReference type="PROSITE-ProRule" id="PRU00192"/>
    </source>
</evidence>
<feature type="compositionally biased region" description="Pro residues" evidence="3">
    <location>
        <begin position="719"/>
        <end position="731"/>
    </location>
</feature>
<reference evidence="5" key="1">
    <citation type="submission" date="2022-07" db="EMBL/GenBank/DDBJ databases">
        <title>Phylogenomic reconstructions and comparative analyses of Kickxellomycotina fungi.</title>
        <authorList>
            <person name="Reynolds N.K."/>
            <person name="Stajich J.E."/>
            <person name="Barry K."/>
            <person name="Grigoriev I.V."/>
            <person name="Crous P."/>
            <person name="Smith M.E."/>
        </authorList>
    </citation>
    <scope>NUCLEOTIDE SEQUENCE</scope>
    <source>
        <strain evidence="5">RSA 861</strain>
    </source>
</reference>
<feature type="region of interest" description="Disordered" evidence="3">
    <location>
        <begin position="1113"/>
        <end position="1143"/>
    </location>
</feature>
<feature type="region of interest" description="Disordered" evidence="3">
    <location>
        <begin position="1291"/>
        <end position="1332"/>
    </location>
</feature>
<dbReference type="InterPro" id="IPR036028">
    <property type="entry name" value="SH3-like_dom_sf"/>
</dbReference>
<dbReference type="OrthoDB" id="15425at2759"/>
<evidence type="ECO:0000256" key="3">
    <source>
        <dbReference type="SAM" id="MobiDB-lite"/>
    </source>
</evidence>
<dbReference type="GO" id="GO:0030950">
    <property type="term" value="P:establishment or maintenance of actin cytoskeleton polarity"/>
    <property type="evidence" value="ECO:0007669"/>
    <property type="project" value="TreeGrafter"/>
</dbReference>
<feature type="region of interest" description="Disordered" evidence="3">
    <location>
        <begin position="512"/>
        <end position="594"/>
    </location>
</feature>
<feature type="domain" description="SH3" evidence="4">
    <location>
        <begin position="106"/>
        <end position="166"/>
    </location>
</feature>
<feature type="compositionally biased region" description="Low complexity" evidence="3">
    <location>
        <begin position="949"/>
        <end position="964"/>
    </location>
</feature>
<feature type="compositionally biased region" description="Polar residues" evidence="3">
    <location>
        <begin position="1438"/>
        <end position="1448"/>
    </location>
</feature>
<feature type="compositionally biased region" description="Pro residues" evidence="3">
    <location>
        <begin position="939"/>
        <end position="948"/>
    </location>
</feature>
<feature type="compositionally biased region" description="Pro residues" evidence="3">
    <location>
        <begin position="862"/>
        <end position="874"/>
    </location>
</feature>
<feature type="region of interest" description="Disordered" evidence="3">
    <location>
        <begin position="1"/>
        <end position="44"/>
    </location>
</feature>
<feature type="region of interest" description="Disordered" evidence="3">
    <location>
        <begin position="232"/>
        <end position="303"/>
    </location>
</feature>
<feature type="region of interest" description="Disordered" evidence="3">
    <location>
        <begin position="1619"/>
        <end position="1654"/>
    </location>
</feature>
<feature type="region of interest" description="Disordered" evidence="3">
    <location>
        <begin position="815"/>
        <end position="1023"/>
    </location>
</feature>
<dbReference type="GO" id="GO:0051286">
    <property type="term" value="C:cell tip"/>
    <property type="evidence" value="ECO:0007669"/>
    <property type="project" value="TreeGrafter"/>
</dbReference>
<dbReference type="Gene3D" id="2.30.30.40">
    <property type="entry name" value="SH3 Domains"/>
    <property type="match status" value="1"/>
</dbReference>
<dbReference type="PANTHER" id="PTHR47775:SF1">
    <property type="entry name" value="BUD SITE SELECTION PROTEIN 14"/>
    <property type="match status" value="1"/>
</dbReference>
<accession>A0A9W8E134</accession>
<feature type="compositionally biased region" description="Basic and acidic residues" evidence="3">
    <location>
        <begin position="234"/>
        <end position="249"/>
    </location>
</feature>
<dbReference type="SUPFAM" id="SSF50044">
    <property type="entry name" value="SH3-domain"/>
    <property type="match status" value="1"/>
</dbReference>
<feature type="region of interest" description="Disordered" evidence="3">
    <location>
        <begin position="652"/>
        <end position="803"/>
    </location>
</feature>
<feature type="compositionally biased region" description="Low complexity" evidence="3">
    <location>
        <begin position="1456"/>
        <end position="1467"/>
    </location>
</feature>
<dbReference type="Proteomes" id="UP001150569">
    <property type="component" value="Unassembled WGS sequence"/>
</dbReference>
<feature type="region of interest" description="Disordered" evidence="3">
    <location>
        <begin position="1433"/>
        <end position="1509"/>
    </location>
</feature>
<dbReference type="PANTHER" id="PTHR47775">
    <property type="entry name" value="BUD SITE SELECTION PROTEIN 14"/>
    <property type="match status" value="1"/>
</dbReference>
<keyword evidence="6" id="KW-1185">Reference proteome</keyword>
<gene>
    <name evidence="5" type="primary">BUD14_1</name>
    <name evidence="5" type="ORF">IWQ60_002398</name>
</gene>
<dbReference type="EMBL" id="JANBPT010000090">
    <property type="protein sequence ID" value="KAJ1928050.1"/>
    <property type="molecule type" value="Genomic_DNA"/>
</dbReference>
<feature type="compositionally biased region" description="Polar residues" evidence="3">
    <location>
        <begin position="909"/>
        <end position="923"/>
    </location>
</feature>
<feature type="compositionally biased region" description="Polar residues" evidence="3">
    <location>
        <begin position="1468"/>
        <end position="1484"/>
    </location>
</feature>
<name>A0A9W8E134_9FUNG</name>
<protein>
    <submittedName>
        <fullName evidence="5">Protein phosphatase regulator</fullName>
    </submittedName>
</protein>
<dbReference type="InterPro" id="IPR001452">
    <property type="entry name" value="SH3_domain"/>
</dbReference>
<comment type="caution">
    <text evidence="5">The sequence shown here is derived from an EMBL/GenBank/DDBJ whole genome shotgun (WGS) entry which is preliminary data.</text>
</comment>
<evidence type="ECO:0000256" key="1">
    <source>
        <dbReference type="ARBA" id="ARBA00022443"/>
    </source>
</evidence>
<dbReference type="GO" id="GO:0015630">
    <property type="term" value="C:microtubule cytoskeleton"/>
    <property type="evidence" value="ECO:0007669"/>
    <property type="project" value="TreeGrafter"/>
</dbReference>
<evidence type="ECO:0000313" key="5">
    <source>
        <dbReference type="EMBL" id="KAJ1928050.1"/>
    </source>
</evidence>
<evidence type="ECO:0000259" key="4">
    <source>
        <dbReference type="PROSITE" id="PS50002"/>
    </source>
</evidence>